<dbReference type="AlphaFoldDB" id="A0A7I8J970"/>
<proteinExistence type="predicted"/>
<organism evidence="2">
    <name type="scientific">Spirodela intermedia</name>
    <name type="common">Intermediate duckweed</name>
    <dbReference type="NCBI Taxonomy" id="51605"/>
    <lineage>
        <taxon>Eukaryota</taxon>
        <taxon>Viridiplantae</taxon>
        <taxon>Streptophyta</taxon>
        <taxon>Embryophyta</taxon>
        <taxon>Tracheophyta</taxon>
        <taxon>Spermatophyta</taxon>
        <taxon>Magnoliopsida</taxon>
        <taxon>Liliopsida</taxon>
        <taxon>Araceae</taxon>
        <taxon>Lemnoideae</taxon>
        <taxon>Spirodela</taxon>
    </lineage>
</organism>
<keyword evidence="3" id="KW-1185">Reference proteome</keyword>
<name>A0A7I8J970_SPIIN</name>
<sequence>MDVGRGRWPHAGASLVDPLLIVPREETHDFGPPLVCAGGAKGERSSRLSPR</sequence>
<evidence type="ECO:0000313" key="3">
    <source>
        <dbReference type="Proteomes" id="UP001189122"/>
    </source>
</evidence>
<evidence type="ECO:0000313" key="2">
    <source>
        <dbReference type="EMBL" id="CAA2627271.1"/>
    </source>
</evidence>
<dbReference type="EMBL" id="LR743597">
    <property type="protein sequence ID" value="CAA2627271.1"/>
    <property type="molecule type" value="Genomic_DNA"/>
</dbReference>
<accession>A0A7I8J970</accession>
<evidence type="ECO:0000256" key="1">
    <source>
        <dbReference type="SAM" id="MobiDB-lite"/>
    </source>
</evidence>
<protein>
    <submittedName>
        <fullName evidence="2">Uncharacterized protein</fullName>
    </submittedName>
</protein>
<feature type="region of interest" description="Disordered" evidence="1">
    <location>
        <begin position="30"/>
        <end position="51"/>
    </location>
</feature>
<dbReference type="EMBL" id="CACRZD030000010">
    <property type="protein sequence ID" value="CAA6666531.1"/>
    <property type="molecule type" value="Genomic_DNA"/>
</dbReference>
<reference evidence="2 3" key="1">
    <citation type="submission" date="2019-12" db="EMBL/GenBank/DDBJ databases">
        <authorList>
            <person name="Scholz U."/>
            <person name="Mascher M."/>
            <person name="Fiebig A."/>
        </authorList>
    </citation>
    <scope>NUCLEOTIDE SEQUENCE</scope>
</reference>
<gene>
    <name evidence="2" type="ORF">SI7747_10012924</name>
</gene>
<feature type="compositionally biased region" description="Basic and acidic residues" evidence="1">
    <location>
        <begin position="41"/>
        <end position="51"/>
    </location>
</feature>
<dbReference type="Proteomes" id="UP001189122">
    <property type="component" value="Unassembled WGS sequence"/>
</dbReference>